<evidence type="ECO:0000256" key="2">
    <source>
        <dbReference type="ARBA" id="ARBA00005161"/>
    </source>
</evidence>
<accession>A0A3M7R9X8</accession>
<dbReference type="GO" id="GO:0005743">
    <property type="term" value="C:mitochondrial inner membrane"/>
    <property type="evidence" value="ECO:0007669"/>
    <property type="project" value="UniProtKB-SubCell"/>
</dbReference>
<keyword evidence="8" id="KW-0812">Transmembrane</keyword>
<protein>
    <recommendedName>
        <fullName evidence="5 16">Dihydroorotate dehydrogenase (quinone), mitochondrial</fullName>
        <shortName evidence="16">DHOdehase</shortName>
        <ecNumber evidence="4 16">1.3.5.2</ecNumber>
    </recommendedName>
</protein>
<dbReference type="PROSITE" id="PS00912">
    <property type="entry name" value="DHODEHASE_2"/>
    <property type="match status" value="1"/>
</dbReference>
<keyword evidence="13 16" id="KW-0496">Mitochondrion</keyword>
<dbReference type="InterPro" id="IPR005719">
    <property type="entry name" value="Dihydroorotate_DH_2"/>
</dbReference>
<evidence type="ECO:0000256" key="7">
    <source>
        <dbReference type="ARBA" id="ARBA00022643"/>
    </source>
</evidence>
<keyword evidence="6 16" id="KW-0285">Flavoprotein</keyword>
<evidence type="ECO:0000313" key="19">
    <source>
        <dbReference type="Proteomes" id="UP000276133"/>
    </source>
</evidence>
<comment type="pathway">
    <text evidence="2 16">Pyrimidine metabolism; UMP biosynthesis via de novo pathway; orotate from (S)-dihydroorotate (quinone route): step 1/1.</text>
</comment>
<dbReference type="PANTHER" id="PTHR48109">
    <property type="entry name" value="DIHYDROOROTATE DEHYDROGENASE (QUINONE), MITOCHONDRIAL-RELATED"/>
    <property type="match status" value="1"/>
</dbReference>
<organism evidence="18 19">
    <name type="scientific">Brachionus plicatilis</name>
    <name type="common">Marine rotifer</name>
    <name type="synonym">Brachionus muelleri</name>
    <dbReference type="NCBI Taxonomy" id="10195"/>
    <lineage>
        <taxon>Eukaryota</taxon>
        <taxon>Metazoa</taxon>
        <taxon>Spiralia</taxon>
        <taxon>Gnathifera</taxon>
        <taxon>Rotifera</taxon>
        <taxon>Eurotatoria</taxon>
        <taxon>Monogononta</taxon>
        <taxon>Pseudotrocha</taxon>
        <taxon>Ploima</taxon>
        <taxon>Brachionidae</taxon>
        <taxon>Brachionus</taxon>
    </lineage>
</organism>
<dbReference type="InterPro" id="IPR013785">
    <property type="entry name" value="Aldolase_TIM"/>
</dbReference>
<gene>
    <name evidence="18" type="ORF">BpHYR1_031895</name>
</gene>
<dbReference type="NCBIfam" id="NF003645">
    <property type="entry name" value="PRK05286.1-2"/>
    <property type="match status" value="1"/>
</dbReference>
<keyword evidence="19" id="KW-1185">Reference proteome</keyword>
<evidence type="ECO:0000256" key="12">
    <source>
        <dbReference type="ARBA" id="ARBA00023002"/>
    </source>
</evidence>
<keyword evidence="14" id="KW-0472">Membrane</keyword>
<dbReference type="EMBL" id="REGN01003882">
    <property type="protein sequence ID" value="RNA20279.1"/>
    <property type="molecule type" value="Genomic_DNA"/>
</dbReference>
<evidence type="ECO:0000256" key="4">
    <source>
        <dbReference type="ARBA" id="ARBA00012791"/>
    </source>
</evidence>
<comment type="similarity">
    <text evidence="3 16">Belongs to the dihydroorotate dehydrogenase family. Type 2 subfamily.</text>
</comment>
<dbReference type="GO" id="GO:0044205">
    <property type="term" value="P:'de novo' UMP biosynthetic process"/>
    <property type="evidence" value="ECO:0007669"/>
    <property type="project" value="UniProtKB-UniPathway"/>
</dbReference>
<comment type="caution">
    <text evidence="18">The sequence shown here is derived from an EMBL/GenBank/DDBJ whole genome shotgun (WGS) entry which is preliminary data.</text>
</comment>
<dbReference type="SUPFAM" id="SSF51395">
    <property type="entry name" value="FMN-linked oxidoreductases"/>
    <property type="match status" value="1"/>
</dbReference>
<evidence type="ECO:0000256" key="9">
    <source>
        <dbReference type="ARBA" id="ARBA00022792"/>
    </source>
</evidence>
<evidence type="ECO:0000256" key="14">
    <source>
        <dbReference type="ARBA" id="ARBA00023136"/>
    </source>
</evidence>
<dbReference type="GO" id="GO:0006207">
    <property type="term" value="P:'de novo' pyrimidine nucleobase biosynthetic process"/>
    <property type="evidence" value="ECO:0007669"/>
    <property type="project" value="InterPro"/>
</dbReference>
<dbReference type="OrthoDB" id="14784at2759"/>
<comment type="subcellular location">
    <subcellularLocation>
        <location evidence="1 16">Mitochondrion inner membrane</location>
        <topology evidence="1 16">Single-pass membrane protein</topology>
    </subcellularLocation>
</comment>
<evidence type="ECO:0000256" key="1">
    <source>
        <dbReference type="ARBA" id="ARBA00004434"/>
    </source>
</evidence>
<name>A0A3M7R9X8_BRAPC</name>
<evidence type="ECO:0000256" key="5">
    <source>
        <dbReference type="ARBA" id="ARBA00017599"/>
    </source>
</evidence>
<evidence type="ECO:0000313" key="18">
    <source>
        <dbReference type="EMBL" id="RNA20279.1"/>
    </source>
</evidence>
<dbReference type="InterPro" id="IPR005720">
    <property type="entry name" value="Dihydroorotate_DH_cat"/>
</dbReference>
<dbReference type="STRING" id="10195.A0A3M7R9X8"/>
<dbReference type="PANTHER" id="PTHR48109:SF4">
    <property type="entry name" value="DIHYDROOROTATE DEHYDROGENASE (QUINONE), MITOCHONDRIAL"/>
    <property type="match status" value="1"/>
</dbReference>
<keyword evidence="7 16" id="KW-0288">FMN</keyword>
<dbReference type="Pfam" id="PF01180">
    <property type="entry name" value="DHO_dh"/>
    <property type="match status" value="1"/>
</dbReference>
<evidence type="ECO:0000256" key="15">
    <source>
        <dbReference type="ARBA" id="ARBA00048639"/>
    </source>
</evidence>
<dbReference type="PROSITE" id="PS00911">
    <property type="entry name" value="DHODEHASE_1"/>
    <property type="match status" value="1"/>
</dbReference>
<evidence type="ECO:0000256" key="8">
    <source>
        <dbReference type="ARBA" id="ARBA00022692"/>
    </source>
</evidence>
<dbReference type="InterPro" id="IPR050074">
    <property type="entry name" value="DHO_dehydrogenase"/>
</dbReference>
<comment type="catalytic activity">
    <reaction evidence="15 16">
        <text>(S)-dihydroorotate + a quinone = orotate + a quinol</text>
        <dbReference type="Rhea" id="RHEA:30187"/>
        <dbReference type="ChEBI" id="CHEBI:24646"/>
        <dbReference type="ChEBI" id="CHEBI:30839"/>
        <dbReference type="ChEBI" id="CHEBI:30864"/>
        <dbReference type="ChEBI" id="CHEBI:132124"/>
        <dbReference type="EC" id="1.3.5.2"/>
    </reaction>
</comment>
<evidence type="ECO:0000256" key="16">
    <source>
        <dbReference type="RuleBase" id="RU361255"/>
    </source>
</evidence>
<dbReference type="NCBIfam" id="TIGR01036">
    <property type="entry name" value="pyrD_sub2"/>
    <property type="match status" value="1"/>
</dbReference>
<evidence type="ECO:0000259" key="17">
    <source>
        <dbReference type="Pfam" id="PF01180"/>
    </source>
</evidence>
<dbReference type="AlphaFoldDB" id="A0A3M7R9X8"/>
<evidence type="ECO:0000256" key="10">
    <source>
        <dbReference type="ARBA" id="ARBA00022946"/>
    </source>
</evidence>
<keyword evidence="11" id="KW-1133">Transmembrane helix</keyword>
<keyword evidence="9 16" id="KW-0999">Mitochondrion inner membrane</keyword>
<dbReference type="FunFam" id="3.20.20.70:FF:000066">
    <property type="entry name" value="Dihydroorotate dehydrogenase (quinone), mitochondrial"/>
    <property type="match status" value="1"/>
</dbReference>
<evidence type="ECO:0000256" key="3">
    <source>
        <dbReference type="ARBA" id="ARBA00005359"/>
    </source>
</evidence>
<dbReference type="Gene3D" id="3.20.20.70">
    <property type="entry name" value="Aldolase class I"/>
    <property type="match status" value="1"/>
</dbReference>
<feature type="domain" description="Dihydroorotate dehydrogenase catalytic" evidence="17">
    <location>
        <begin position="72"/>
        <end position="374"/>
    </location>
</feature>
<comment type="cofactor">
    <cofactor evidence="16">
        <name>FMN</name>
        <dbReference type="ChEBI" id="CHEBI:58210"/>
    </cofactor>
    <text evidence="16">Binds 1 FMN per subunit.</text>
</comment>
<keyword evidence="12 16" id="KW-0560">Oxidoreductase</keyword>
<evidence type="ECO:0000256" key="6">
    <source>
        <dbReference type="ARBA" id="ARBA00022630"/>
    </source>
</evidence>
<dbReference type="EC" id="1.3.5.2" evidence="4 16"/>
<dbReference type="NCBIfam" id="NF003652">
    <property type="entry name" value="PRK05286.2-5"/>
    <property type="match status" value="1"/>
</dbReference>
<dbReference type="CDD" id="cd04738">
    <property type="entry name" value="DHOD_2_like"/>
    <property type="match status" value="1"/>
</dbReference>
<keyword evidence="10" id="KW-0809">Transit peptide</keyword>
<sequence>MKLLNFIGATVFGSATLIGYGIYDGNEKVYSNLLIPIIHKTMDGERAHNLAIFMAKYGLVPRERKFENEQILNIRVFDKKFKNPIGCAAGFDKNAEAIDGLFKIGFGFVEIGTVTPLSQEGNPKPRVFRLSEDRAVINRYGFNGQGHDEVLKRVDQFWKNRKIDEKILGVNIGKNKLQQDALSDYLTGLKLFANKCDYITINISSPNTPGLRSLQNRKELENLIDPVEFYHLLLEMRNKLDKKIPLVIKIAPDLTDEEMKDIAQVALRKNKQIDGLIVSNTTISRPDFLKSELKKESGGLSGRPLKTISTEALKKMFKLTEGKIILIGVGGVESGNDALEKIKSGASLIQLYTSMVFEGPIIVNKIKKELIELLNKEGYSNVSEAIGANVYHKNSK</sequence>
<evidence type="ECO:0000256" key="11">
    <source>
        <dbReference type="ARBA" id="ARBA00022989"/>
    </source>
</evidence>
<dbReference type="InterPro" id="IPR001295">
    <property type="entry name" value="Dihydroorotate_DH_CS"/>
</dbReference>
<proteinExistence type="inferred from homology"/>
<evidence type="ECO:0000256" key="13">
    <source>
        <dbReference type="ARBA" id="ARBA00023128"/>
    </source>
</evidence>
<dbReference type="UniPathway" id="UPA00070">
    <property type="reaction ID" value="UER00946"/>
</dbReference>
<dbReference type="GO" id="GO:0106430">
    <property type="term" value="F:dihydroorotate dehydrogenase (quinone) activity"/>
    <property type="evidence" value="ECO:0007669"/>
    <property type="project" value="UniProtKB-EC"/>
</dbReference>
<dbReference type="Proteomes" id="UP000276133">
    <property type="component" value="Unassembled WGS sequence"/>
</dbReference>
<reference evidence="18 19" key="1">
    <citation type="journal article" date="2018" name="Sci. Rep.">
        <title>Genomic signatures of local adaptation to the degree of environmental predictability in rotifers.</title>
        <authorList>
            <person name="Franch-Gras L."/>
            <person name="Hahn C."/>
            <person name="Garcia-Roger E.M."/>
            <person name="Carmona M.J."/>
            <person name="Serra M."/>
            <person name="Gomez A."/>
        </authorList>
    </citation>
    <scope>NUCLEOTIDE SEQUENCE [LARGE SCALE GENOMIC DNA]</scope>
    <source>
        <strain evidence="18">HYR1</strain>
    </source>
</reference>